<dbReference type="EMBL" id="JASKYM010000006">
    <property type="protein sequence ID" value="MDK2564297.1"/>
    <property type="molecule type" value="Genomic_DNA"/>
</dbReference>
<evidence type="ECO:0000256" key="1">
    <source>
        <dbReference type="SAM" id="Coils"/>
    </source>
</evidence>
<gene>
    <name evidence="2" type="ORF">QOZ84_12115</name>
</gene>
<proteinExistence type="predicted"/>
<dbReference type="Proteomes" id="UP001301012">
    <property type="component" value="Unassembled WGS sequence"/>
</dbReference>
<keyword evidence="1" id="KW-0175">Coiled coil</keyword>
<feature type="coiled-coil region" evidence="1">
    <location>
        <begin position="199"/>
        <end position="226"/>
    </location>
</feature>
<comment type="caution">
    <text evidence="2">The sequence shown here is derived from an EMBL/GenBank/DDBJ whole genome shotgun (WGS) entry which is preliminary data.</text>
</comment>
<name>A0ABT7EBI5_9FIRM</name>
<evidence type="ECO:0000313" key="3">
    <source>
        <dbReference type="Proteomes" id="UP001301012"/>
    </source>
</evidence>
<evidence type="ECO:0000313" key="2">
    <source>
        <dbReference type="EMBL" id="MDK2564297.1"/>
    </source>
</evidence>
<protein>
    <recommendedName>
        <fullName evidence="4">Viral A-type inclusion protein</fullName>
    </recommendedName>
</protein>
<organism evidence="2 3">
    <name type="scientific">Romboutsia sedimentorum</name>
    <dbReference type="NCBI Taxonomy" id="1368474"/>
    <lineage>
        <taxon>Bacteria</taxon>
        <taxon>Bacillati</taxon>
        <taxon>Bacillota</taxon>
        <taxon>Clostridia</taxon>
        <taxon>Peptostreptococcales</taxon>
        <taxon>Peptostreptococcaceae</taxon>
        <taxon>Romboutsia</taxon>
    </lineage>
</organism>
<sequence>MNISNIGSSSLRLRSYNSSSLIKIQINTSTSKENTDISLKELKAINNAKHLAREDLDATYNSHINKKLEESLEHKLSQLNEMKSGIEDKDEKNDVVDDSVKNTKVNSYVKNTGEIKDKKETLLSEDEQISLQDINKKISETNSGLKEIRILGKELSKQSEMIDDRISTFKKMYGNDIFKMAEKEAVLKQVYDARNNPLIKELKSTFDEIIELEKQLKDKLNKEQSEDKKEI</sequence>
<keyword evidence="3" id="KW-1185">Reference proteome</keyword>
<reference evidence="2 3" key="1">
    <citation type="submission" date="2023-05" db="EMBL/GenBank/DDBJ databases">
        <title>Rombocin, a short stable natural nisin variant, displays selective antimicrobial activity against Listeria monocytogenes and employs dual mode of action to kill target bacterial strains.</title>
        <authorList>
            <person name="Wambui J."/>
            <person name="Stephan R."/>
            <person name="Kuipers O.P."/>
        </authorList>
    </citation>
    <scope>NUCLEOTIDE SEQUENCE [LARGE SCALE GENOMIC DNA]</scope>
    <source>
        <strain evidence="2 3">RC002</strain>
    </source>
</reference>
<accession>A0ABT7EBI5</accession>
<dbReference type="RefSeq" id="WP_284133225.1">
    <property type="nucleotide sequence ID" value="NZ_JASKYM010000006.1"/>
</dbReference>
<evidence type="ECO:0008006" key="4">
    <source>
        <dbReference type="Google" id="ProtNLM"/>
    </source>
</evidence>